<dbReference type="OrthoDB" id="1557914at2759"/>
<dbReference type="PANTHER" id="PTHR38221">
    <property type="entry name" value="BNAA04G14260D PROTEIN"/>
    <property type="match status" value="1"/>
</dbReference>
<dbReference type="PANTHER" id="PTHR38221:SF1">
    <property type="entry name" value="OVULE PROTEIN"/>
    <property type="match status" value="1"/>
</dbReference>
<comment type="caution">
    <text evidence="2">The sequence shown here is derived from an EMBL/GenBank/DDBJ whole genome shotgun (WGS) entry which is preliminary data.</text>
</comment>
<dbReference type="InParanoid" id="A0A1Q3CHM5"/>
<dbReference type="Proteomes" id="UP000187406">
    <property type="component" value="Unassembled WGS sequence"/>
</dbReference>
<feature type="region of interest" description="Disordered" evidence="1">
    <location>
        <begin position="32"/>
        <end position="99"/>
    </location>
</feature>
<evidence type="ECO:0000256" key="1">
    <source>
        <dbReference type="SAM" id="MobiDB-lite"/>
    </source>
</evidence>
<dbReference type="EMBL" id="BDDD01002040">
    <property type="protein sequence ID" value="GAV79764.1"/>
    <property type="molecule type" value="Genomic_DNA"/>
</dbReference>
<organism evidence="2 3">
    <name type="scientific">Cephalotus follicularis</name>
    <name type="common">Albany pitcher plant</name>
    <dbReference type="NCBI Taxonomy" id="3775"/>
    <lineage>
        <taxon>Eukaryota</taxon>
        <taxon>Viridiplantae</taxon>
        <taxon>Streptophyta</taxon>
        <taxon>Embryophyta</taxon>
        <taxon>Tracheophyta</taxon>
        <taxon>Spermatophyta</taxon>
        <taxon>Magnoliopsida</taxon>
        <taxon>eudicotyledons</taxon>
        <taxon>Gunneridae</taxon>
        <taxon>Pentapetalae</taxon>
        <taxon>rosids</taxon>
        <taxon>fabids</taxon>
        <taxon>Oxalidales</taxon>
        <taxon>Cephalotaceae</taxon>
        <taxon>Cephalotus</taxon>
    </lineage>
</organism>
<evidence type="ECO:0000313" key="2">
    <source>
        <dbReference type="EMBL" id="GAV79764.1"/>
    </source>
</evidence>
<keyword evidence="3" id="KW-1185">Reference proteome</keyword>
<gene>
    <name evidence="2" type="ORF">CFOL_v3_23227</name>
</gene>
<name>A0A1Q3CHM5_CEPFO</name>
<sequence length="422" mass="46418">MEIDDPFGSIIKYCIISSSQEEILRGLKFATEPGEPLSSDAESTYREDIPLESTGIVLASPPETTRDKTGENNTPHDIFHTPPEESVPVDNLDDDSDGDDVVDLGRDADLGFSELELTQRIESEGIEFESEEVRVLKRETPSGEGISESLSKRSKITHSGTSKSCLRIGTDGTSERLVKSIERLKFKGISPYNKGTPSEIREDKEISLHSCRPEIQQGNETCEGSLTKRKLDFSAEVMELQNEEGNSDTRSVKDIDKYRYVGGSVGLERKARGLRVLPVSVRGPLEENGEGKSEAKKNSDQLDVLKMLARDTDDGDLKGLSVLDVAKRRAMTFPQPGWLPVSVRGVMKEDGGGTTDGGGRSEAKKNSGWTFLLDVLKMLARDTDHEHLKGLSVLEVAKSCGMTFPQPRWWPKEGCNVGDELA</sequence>
<accession>A0A1Q3CHM5</accession>
<protein>
    <submittedName>
        <fullName evidence="2">Uncharacterized protein</fullName>
    </submittedName>
</protein>
<evidence type="ECO:0000313" key="3">
    <source>
        <dbReference type="Proteomes" id="UP000187406"/>
    </source>
</evidence>
<reference evidence="3" key="1">
    <citation type="submission" date="2016-04" db="EMBL/GenBank/DDBJ databases">
        <title>Cephalotus genome sequencing.</title>
        <authorList>
            <person name="Fukushima K."/>
            <person name="Hasebe M."/>
            <person name="Fang X."/>
        </authorList>
    </citation>
    <scope>NUCLEOTIDE SEQUENCE [LARGE SCALE GENOMIC DNA]</scope>
    <source>
        <strain evidence="3">cv. St1</strain>
    </source>
</reference>
<proteinExistence type="predicted"/>
<dbReference type="AlphaFoldDB" id="A0A1Q3CHM5"/>